<dbReference type="EMBL" id="PGCJ01000705">
    <property type="protein sequence ID" value="PLW23917.1"/>
    <property type="molecule type" value="Genomic_DNA"/>
</dbReference>
<name>A0A2N5TEI7_9BASI</name>
<gene>
    <name evidence="1" type="ORF">PCANC_27874</name>
</gene>
<proteinExistence type="predicted"/>
<reference evidence="1 2" key="1">
    <citation type="submission" date="2017-11" db="EMBL/GenBank/DDBJ databases">
        <title>De novo assembly and phasing of dikaryotic genomes from two isolates of Puccinia coronata f. sp. avenae, the causal agent of oat crown rust.</title>
        <authorList>
            <person name="Miller M.E."/>
            <person name="Zhang Y."/>
            <person name="Omidvar V."/>
            <person name="Sperschneider J."/>
            <person name="Schwessinger B."/>
            <person name="Raley C."/>
            <person name="Palmer J.M."/>
            <person name="Garnica D."/>
            <person name="Upadhyaya N."/>
            <person name="Rathjen J."/>
            <person name="Taylor J.M."/>
            <person name="Park R.F."/>
            <person name="Dodds P.N."/>
            <person name="Hirsch C.D."/>
            <person name="Kianian S.F."/>
            <person name="Figueroa M."/>
        </authorList>
    </citation>
    <scope>NUCLEOTIDE SEQUENCE [LARGE SCALE GENOMIC DNA]</scope>
    <source>
        <strain evidence="1">12NC29</strain>
    </source>
</reference>
<accession>A0A2N5TEI7</accession>
<dbReference type="Proteomes" id="UP000235388">
    <property type="component" value="Unassembled WGS sequence"/>
</dbReference>
<sequence>MTGRHVAVHAKEVVTEVALGTVFRITLNVTLLIRRATGLRVGRDFANPDVPPSLASAEFEELGGNEDAALDSLVEELTRAINQASVMKIIHAHQTGSRDGEYSHRVLGTPNKILLTFNWHGRQVKLRTRCWTDLYRKFGLTRSSSSNLLTTKTMAIYADLCLSRTRTPRCGMAEVFKPVNLAEIR</sequence>
<protein>
    <submittedName>
        <fullName evidence="1">Uncharacterized protein</fullName>
    </submittedName>
</protein>
<dbReference type="AlphaFoldDB" id="A0A2N5TEI7"/>
<keyword evidence="2" id="KW-1185">Reference proteome</keyword>
<comment type="caution">
    <text evidence="1">The sequence shown here is derived from an EMBL/GenBank/DDBJ whole genome shotgun (WGS) entry which is preliminary data.</text>
</comment>
<evidence type="ECO:0000313" key="1">
    <source>
        <dbReference type="EMBL" id="PLW23917.1"/>
    </source>
</evidence>
<dbReference type="OrthoDB" id="2340858at2759"/>
<evidence type="ECO:0000313" key="2">
    <source>
        <dbReference type="Proteomes" id="UP000235388"/>
    </source>
</evidence>
<organism evidence="1 2">
    <name type="scientific">Puccinia coronata f. sp. avenae</name>
    <dbReference type="NCBI Taxonomy" id="200324"/>
    <lineage>
        <taxon>Eukaryota</taxon>
        <taxon>Fungi</taxon>
        <taxon>Dikarya</taxon>
        <taxon>Basidiomycota</taxon>
        <taxon>Pucciniomycotina</taxon>
        <taxon>Pucciniomycetes</taxon>
        <taxon>Pucciniales</taxon>
        <taxon>Pucciniaceae</taxon>
        <taxon>Puccinia</taxon>
    </lineage>
</organism>